<dbReference type="PROSITE" id="PS51186">
    <property type="entry name" value="GNAT"/>
    <property type="match status" value="1"/>
</dbReference>
<evidence type="ECO:0000259" key="1">
    <source>
        <dbReference type="PROSITE" id="PS51186"/>
    </source>
</evidence>
<name>A0ABW5A0P3_9BACL</name>
<keyword evidence="2" id="KW-0012">Acyltransferase</keyword>
<evidence type="ECO:0000313" key="3">
    <source>
        <dbReference type="Proteomes" id="UP001597343"/>
    </source>
</evidence>
<dbReference type="InterPro" id="IPR016181">
    <property type="entry name" value="Acyl_CoA_acyltransferase"/>
</dbReference>
<reference evidence="3" key="1">
    <citation type="journal article" date="2019" name="Int. J. Syst. Evol. Microbiol.">
        <title>The Global Catalogue of Microorganisms (GCM) 10K type strain sequencing project: providing services to taxonomists for standard genome sequencing and annotation.</title>
        <authorList>
            <consortium name="The Broad Institute Genomics Platform"/>
            <consortium name="The Broad Institute Genome Sequencing Center for Infectious Disease"/>
            <person name="Wu L."/>
            <person name="Ma J."/>
        </authorList>
    </citation>
    <scope>NUCLEOTIDE SEQUENCE [LARGE SCALE GENOMIC DNA]</scope>
    <source>
        <strain evidence="3">CGMCC 1.13574</strain>
    </source>
</reference>
<dbReference type="InterPro" id="IPR051908">
    <property type="entry name" value="Ribosomal_N-acetyltransferase"/>
</dbReference>
<proteinExistence type="predicted"/>
<feature type="domain" description="N-acetyltransferase" evidence="1">
    <location>
        <begin position="13"/>
        <end position="177"/>
    </location>
</feature>
<dbReference type="RefSeq" id="WP_386048608.1">
    <property type="nucleotide sequence ID" value="NZ_JBHUIO010000011.1"/>
</dbReference>
<keyword evidence="2" id="KW-0808">Transferase</keyword>
<dbReference type="Pfam" id="PF13302">
    <property type="entry name" value="Acetyltransf_3"/>
    <property type="match status" value="1"/>
</dbReference>
<comment type="caution">
    <text evidence="2">The sequence shown here is derived from an EMBL/GenBank/DDBJ whole genome shotgun (WGS) entry which is preliminary data.</text>
</comment>
<sequence length="186" mass="21388">MVKSFPTLQTERLVLRKLRQTDAGDFFANFSDEETMRYFGMEPLTQLEQAVQTIEGRLQAFEEDRAIRWAITFREEDRLIGTIGFHRFDRESSRAEVGYELNRSLWGKGVMSEALQAVLGYGFDQLNLNRIEGLVSPENVGSLRVLEKGGFTQEGILRAYMFFGGRYHDSVMFSMLKSEFEAKAKS</sequence>
<dbReference type="Gene3D" id="3.40.630.30">
    <property type="match status" value="1"/>
</dbReference>
<dbReference type="PANTHER" id="PTHR43441">
    <property type="entry name" value="RIBOSOMAL-PROTEIN-SERINE ACETYLTRANSFERASE"/>
    <property type="match status" value="1"/>
</dbReference>
<dbReference type="GO" id="GO:0016746">
    <property type="term" value="F:acyltransferase activity"/>
    <property type="evidence" value="ECO:0007669"/>
    <property type="project" value="UniProtKB-KW"/>
</dbReference>
<dbReference type="InterPro" id="IPR000182">
    <property type="entry name" value="GNAT_dom"/>
</dbReference>
<accession>A0ABW5A0P3</accession>
<keyword evidence="3" id="KW-1185">Reference proteome</keyword>
<dbReference type="EC" id="2.3.-.-" evidence="2"/>
<dbReference type="Proteomes" id="UP001597343">
    <property type="component" value="Unassembled WGS sequence"/>
</dbReference>
<protein>
    <submittedName>
        <fullName evidence="2">GNAT family N-acetyltransferase</fullName>
        <ecNumber evidence="2">2.3.-.-</ecNumber>
    </submittedName>
</protein>
<evidence type="ECO:0000313" key="2">
    <source>
        <dbReference type="EMBL" id="MFD2171633.1"/>
    </source>
</evidence>
<dbReference type="EMBL" id="JBHUIO010000011">
    <property type="protein sequence ID" value="MFD2171633.1"/>
    <property type="molecule type" value="Genomic_DNA"/>
</dbReference>
<dbReference type="PANTHER" id="PTHR43441:SF11">
    <property type="entry name" value="RIBOSOMAL-PROTEIN-SERINE ACETYLTRANSFERASE"/>
    <property type="match status" value="1"/>
</dbReference>
<gene>
    <name evidence="2" type="ORF">ACFSOY_16850</name>
</gene>
<dbReference type="SUPFAM" id="SSF55729">
    <property type="entry name" value="Acyl-CoA N-acyltransferases (Nat)"/>
    <property type="match status" value="1"/>
</dbReference>
<organism evidence="2 3">
    <name type="scientific">Tumebacillus lipolyticus</name>
    <dbReference type="NCBI Taxonomy" id="1280370"/>
    <lineage>
        <taxon>Bacteria</taxon>
        <taxon>Bacillati</taxon>
        <taxon>Bacillota</taxon>
        <taxon>Bacilli</taxon>
        <taxon>Bacillales</taxon>
        <taxon>Alicyclobacillaceae</taxon>
        <taxon>Tumebacillus</taxon>
    </lineage>
</organism>